<dbReference type="EnsemblPlants" id="AET2Gv21306700.4">
    <property type="protein sequence ID" value="AET2Gv21306700.4"/>
    <property type="gene ID" value="AET2Gv21306700"/>
</dbReference>
<name>A0A453DMF5_AEGTS</name>
<protein>
    <submittedName>
        <fullName evidence="1">Uncharacterized protein</fullName>
    </submittedName>
</protein>
<organism evidence="1 2">
    <name type="scientific">Aegilops tauschii subsp. strangulata</name>
    <name type="common">Goatgrass</name>
    <dbReference type="NCBI Taxonomy" id="200361"/>
    <lineage>
        <taxon>Eukaryota</taxon>
        <taxon>Viridiplantae</taxon>
        <taxon>Streptophyta</taxon>
        <taxon>Embryophyta</taxon>
        <taxon>Tracheophyta</taxon>
        <taxon>Spermatophyta</taxon>
        <taxon>Magnoliopsida</taxon>
        <taxon>Liliopsida</taxon>
        <taxon>Poales</taxon>
        <taxon>Poaceae</taxon>
        <taxon>BOP clade</taxon>
        <taxon>Pooideae</taxon>
        <taxon>Triticodae</taxon>
        <taxon>Triticeae</taxon>
        <taxon>Triticinae</taxon>
        <taxon>Aegilops</taxon>
    </lineage>
</organism>
<dbReference type="Gramene" id="AET2Gv21306700.2">
    <property type="protein sequence ID" value="AET2Gv21306700.2"/>
    <property type="gene ID" value="AET2Gv21306700"/>
</dbReference>
<dbReference type="EnsemblPlants" id="AET2Gv21306700.2">
    <property type="protein sequence ID" value="AET2Gv21306700.2"/>
    <property type="gene ID" value="AET2Gv21306700"/>
</dbReference>
<proteinExistence type="predicted"/>
<dbReference type="AlphaFoldDB" id="A0A453DMF5"/>
<reference evidence="2" key="1">
    <citation type="journal article" date="2014" name="Science">
        <title>Ancient hybridizations among the ancestral genomes of bread wheat.</title>
        <authorList>
            <consortium name="International Wheat Genome Sequencing Consortium,"/>
            <person name="Marcussen T."/>
            <person name="Sandve S.R."/>
            <person name="Heier L."/>
            <person name="Spannagl M."/>
            <person name="Pfeifer M."/>
            <person name="Jakobsen K.S."/>
            <person name="Wulff B.B."/>
            <person name="Steuernagel B."/>
            <person name="Mayer K.F."/>
            <person name="Olsen O.A."/>
        </authorList>
    </citation>
    <scope>NUCLEOTIDE SEQUENCE [LARGE SCALE GENOMIC DNA]</scope>
    <source>
        <strain evidence="2">cv. AL8/78</strain>
    </source>
</reference>
<reference evidence="1" key="5">
    <citation type="journal article" date="2021" name="G3 (Bethesda)">
        <title>Aegilops tauschii genome assembly Aet v5.0 features greater sequence contiguity and improved annotation.</title>
        <authorList>
            <person name="Wang L."/>
            <person name="Zhu T."/>
            <person name="Rodriguez J.C."/>
            <person name="Deal K.R."/>
            <person name="Dubcovsky J."/>
            <person name="McGuire P.E."/>
            <person name="Lux T."/>
            <person name="Spannagl M."/>
            <person name="Mayer K.F.X."/>
            <person name="Baldrich P."/>
            <person name="Meyers B.C."/>
            <person name="Huo N."/>
            <person name="Gu Y.Q."/>
            <person name="Zhou H."/>
            <person name="Devos K.M."/>
            <person name="Bennetzen J.L."/>
            <person name="Unver T."/>
            <person name="Budak H."/>
            <person name="Gulick P.J."/>
            <person name="Galiba G."/>
            <person name="Kalapos B."/>
            <person name="Nelson D.R."/>
            <person name="Li P."/>
            <person name="You F.M."/>
            <person name="Luo M.C."/>
            <person name="Dvorak J."/>
        </authorList>
    </citation>
    <scope>NUCLEOTIDE SEQUENCE [LARGE SCALE GENOMIC DNA]</scope>
    <source>
        <strain evidence="1">cv. AL8/78</strain>
    </source>
</reference>
<reference evidence="1" key="4">
    <citation type="submission" date="2019-03" db="UniProtKB">
        <authorList>
            <consortium name="EnsemblPlants"/>
        </authorList>
    </citation>
    <scope>IDENTIFICATION</scope>
</reference>
<reference evidence="2" key="2">
    <citation type="journal article" date="2017" name="Nat. Plants">
        <title>The Aegilops tauschii genome reveals multiple impacts of transposons.</title>
        <authorList>
            <person name="Zhao G."/>
            <person name="Zou C."/>
            <person name="Li K."/>
            <person name="Wang K."/>
            <person name="Li T."/>
            <person name="Gao L."/>
            <person name="Zhang X."/>
            <person name="Wang H."/>
            <person name="Yang Z."/>
            <person name="Liu X."/>
            <person name="Jiang W."/>
            <person name="Mao L."/>
            <person name="Kong X."/>
            <person name="Jiao Y."/>
            <person name="Jia J."/>
        </authorList>
    </citation>
    <scope>NUCLEOTIDE SEQUENCE [LARGE SCALE GENOMIC DNA]</scope>
    <source>
        <strain evidence="2">cv. AL8/78</strain>
    </source>
</reference>
<accession>A0A453DMF5</accession>
<dbReference type="Gramene" id="AET2Gv21306700.4">
    <property type="protein sequence ID" value="AET2Gv21306700.4"/>
    <property type="gene ID" value="AET2Gv21306700"/>
</dbReference>
<reference evidence="1" key="3">
    <citation type="journal article" date="2017" name="Nature">
        <title>Genome sequence of the progenitor of the wheat D genome Aegilops tauschii.</title>
        <authorList>
            <person name="Luo M.C."/>
            <person name="Gu Y.Q."/>
            <person name="Puiu D."/>
            <person name="Wang H."/>
            <person name="Twardziok S.O."/>
            <person name="Deal K.R."/>
            <person name="Huo N."/>
            <person name="Zhu T."/>
            <person name="Wang L."/>
            <person name="Wang Y."/>
            <person name="McGuire P.E."/>
            <person name="Liu S."/>
            <person name="Long H."/>
            <person name="Ramasamy R.K."/>
            <person name="Rodriguez J.C."/>
            <person name="Van S.L."/>
            <person name="Yuan L."/>
            <person name="Wang Z."/>
            <person name="Xia Z."/>
            <person name="Xiao L."/>
            <person name="Anderson O.D."/>
            <person name="Ouyang S."/>
            <person name="Liang Y."/>
            <person name="Zimin A.V."/>
            <person name="Pertea G."/>
            <person name="Qi P."/>
            <person name="Bennetzen J.L."/>
            <person name="Dai X."/>
            <person name="Dawson M.W."/>
            <person name="Muller H.G."/>
            <person name="Kugler K."/>
            <person name="Rivarola-Duarte L."/>
            <person name="Spannagl M."/>
            <person name="Mayer K.F.X."/>
            <person name="Lu F.H."/>
            <person name="Bevan M.W."/>
            <person name="Leroy P."/>
            <person name="Li P."/>
            <person name="You F.M."/>
            <person name="Sun Q."/>
            <person name="Liu Z."/>
            <person name="Lyons E."/>
            <person name="Wicker T."/>
            <person name="Salzberg S.L."/>
            <person name="Devos K.M."/>
            <person name="Dvorak J."/>
        </authorList>
    </citation>
    <scope>NUCLEOTIDE SEQUENCE [LARGE SCALE GENOMIC DNA]</scope>
    <source>
        <strain evidence="1">cv. AL8/78</strain>
    </source>
</reference>
<evidence type="ECO:0000313" key="1">
    <source>
        <dbReference type="EnsemblPlants" id="AET2Gv21306700.4"/>
    </source>
</evidence>
<evidence type="ECO:0000313" key="2">
    <source>
        <dbReference type="Proteomes" id="UP000015105"/>
    </source>
</evidence>
<dbReference type="Proteomes" id="UP000015105">
    <property type="component" value="Chromosome 2D"/>
</dbReference>
<sequence>MFAGAQDMMMPSGCTKGGRAYVPGQRLLRPAGAWCPAWSRRTTEKSPSLGAVEEDVRDGDVPVNHPSISSARPCLDLEAGMIAGGVVLVAPSPRPQVSLLVLGGWDRWWSGRPLALNAAPHHRQVRVLHGWTPAHTEQTNQQRHLHHQQHHLHHLSLSLPLSPSMIFFFLFRSGSLEA</sequence>
<keyword evidence="2" id="KW-1185">Reference proteome</keyword>